<dbReference type="InterPro" id="IPR025610">
    <property type="entry name" value="MYC/MYB_N"/>
</dbReference>
<keyword evidence="1" id="KW-0805">Transcription regulation</keyword>
<dbReference type="EMBL" id="JAGGNH010000003">
    <property type="protein sequence ID" value="KAJ0976633.1"/>
    <property type="molecule type" value="Genomic_DNA"/>
</dbReference>
<dbReference type="PANTHER" id="PTHR46196">
    <property type="entry name" value="TRANSCRIPTION FACTOR BHLH155-LIKE ISOFORM X1-RELATED"/>
    <property type="match status" value="1"/>
</dbReference>
<dbReference type="InterPro" id="IPR043561">
    <property type="entry name" value="LHW-like"/>
</dbReference>
<feature type="region of interest" description="Disordered" evidence="3">
    <location>
        <begin position="353"/>
        <end position="372"/>
    </location>
</feature>
<reference evidence="5" key="2">
    <citation type="journal article" date="2022" name="Hortic Res">
        <title>The genome of Dioscorea zingiberensis sheds light on the biosynthesis, origin and evolution of the medicinally important diosgenin saponins.</title>
        <authorList>
            <person name="Li Y."/>
            <person name="Tan C."/>
            <person name="Li Z."/>
            <person name="Guo J."/>
            <person name="Li S."/>
            <person name="Chen X."/>
            <person name="Wang C."/>
            <person name="Dai X."/>
            <person name="Yang H."/>
            <person name="Song W."/>
            <person name="Hou L."/>
            <person name="Xu J."/>
            <person name="Tong Z."/>
            <person name="Xu A."/>
            <person name="Yuan X."/>
            <person name="Wang W."/>
            <person name="Yang Q."/>
            <person name="Chen L."/>
            <person name="Sun Z."/>
            <person name="Wang K."/>
            <person name="Pan B."/>
            <person name="Chen J."/>
            <person name="Bao Y."/>
            <person name="Liu F."/>
            <person name="Qi X."/>
            <person name="Gang D.R."/>
            <person name="Wen J."/>
            <person name="Li J."/>
        </authorList>
    </citation>
    <scope>NUCLEOTIDE SEQUENCE</scope>
    <source>
        <strain evidence="5">Dzin_1.0</strain>
    </source>
</reference>
<proteinExistence type="predicted"/>
<dbReference type="GO" id="GO:0003700">
    <property type="term" value="F:DNA-binding transcription factor activity"/>
    <property type="evidence" value="ECO:0007669"/>
    <property type="project" value="InterPro"/>
</dbReference>
<dbReference type="GO" id="GO:0046983">
    <property type="term" value="F:protein dimerization activity"/>
    <property type="evidence" value="ECO:0007669"/>
    <property type="project" value="InterPro"/>
</dbReference>
<organism evidence="5 6">
    <name type="scientific">Dioscorea zingiberensis</name>
    <dbReference type="NCBI Taxonomy" id="325984"/>
    <lineage>
        <taxon>Eukaryota</taxon>
        <taxon>Viridiplantae</taxon>
        <taxon>Streptophyta</taxon>
        <taxon>Embryophyta</taxon>
        <taxon>Tracheophyta</taxon>
        <taxon>Spermatophyta</taxon>
        <taxon>Magnoliopsida</taxon>
        <taxon>Liliopsida</taxon>
        <taxon>Dioscoreales</taxon>
        <taxon>Dioscoreaceae</taxon>
        <taxon>Dioscorea</taxon>
    </lineage>
</organism>
<sequence>MGLLLRDALRRLCVEIGWSYAVFWRVIGDRNPKQLVWEDGHCERLPSFSGFDAMDMLRVARGCGNGYAEVGSQAEDRLGMFMKMMVSQVHVVGEGVVGRAALTGNHQWIFQDMFGESSSNILAERTAQFFAGIQTIAIIPVLPFGVVQLGSIQMVTENIEFLNHVRYLFAQLGSVPGALLSDVTQKSLSKNSLVPASSAILGFTYPSGEFCSQAVRSLHAISEECSHQPDRSTSFRTVTQPSDSTFVHLNVKSDSGVSKVTTTNMVTAATSVTHSEVLQQIIDPIIKPGHLNSQPECRSSEVQLSQTNPSIGFNQQATDYSSCSGLGDNSLVATSNLSSSSLAVPGRLPLPSSNIGPLENKPTNSNSESLQIRSNRCKSPYQLTSSDIGSFYGRKGQFAGVNAFGETRSFPVDAKVNIKTSHGIPSGNGIYFMTNKIKDLDGQQGISESLMSSHLLKKNSQDMVTAGRNDQGNDLFDVLPAESDKYRLCFNSLGSLADCWTSSSNPSEEKQRFSYESIVNTQKKVPEEPHYKDSLGGKSSLIQSGSGNDLFDALGIEYKSSHCNAHELDTDVSTCISPLDIGPLFDSLNHEDSCTDIFSENYHDQLLDAVVSKARSGAKQNSDDDASCRTSITNISKSSLHASSSASGWVVSSEQTESNSLGCIPVPLRAEATIYNLRKSACSTDKTEECSMRGGPYKSPIIPWVENGQNIECGIASIAQCKQADDIGKLTRKRARPGESPRPRPKDRQMIQDRVKELREIVPNGAKCSIDALLEKTIKHMLFLRSVTKHADKLKESGEPKIISKEGGLLLKDSFESGATWAFEVGNQSTICPIIVGDLNPPRQMLVEMLCEERGFFLEIADLIRGTGLTILKGVMETREDKIWARFAVEANRDVTRMEIFLSLIRLLEPTIGSHTTPTGVDSLTMPQATAPLSSVPTTVITDSLV</sequence>
<keyword evidence="2" id="KW-0804">Transcription</keyword>
<evidence type="ECO:0000256" key="1">
    <source>
        <dbReference type="ARBA" id="ARBA00023015"/>
    </source>
</evidence>
<dbReference type="InterPro" id="IPR011598">
    <property type="entry name" value="bHLH_dom"/>
</dbReference>
<reference evidence="5" key="1">
    <citation type="submission" date="2021-03" db="EMBL/GenBank/DDBJ databases">
        <authorList>
            <person name="Li Z."/>
            <person name="Yang C."/>
        </authorList>
    </citation>
    <scope>NUCLEOTIDE SEQUENCE</scope>
    <source>
        <strain evidence="5">Dzin_1.0</strain>
        <tissue evidence="5">Leaf</tissue>
    </source>
</reference>
<dbReference type="Pfam" id="PF14215">
    <property type="entry name" value="bHLH-MYC_N"/>
    <property type="match status" value="1"/>
</dbReference>
<evidence type="ECO:0000259" key="4">
    <source>
        <dbReference type="PROSITE" id="PS50888"/>
    </source>
</evidence>
<gene>
    <name evidence="5" type="ORF">J5N97_012107</name>
</gene>
<feature type="region of interest" description="Disordered" evidence="3">
    <location>
        <begin position="729"/>
        <end position="750"/>
    </location>
</feature>
<keyword evidence="6" id="KW-1185">Reference proteome</keyword>
<feature type="compositionally biased region" description="Basic and acidic residues" evidence="3">
    <location>
        <begin position="736"/>
        <end position="750"/>
    </location>
</feature>
<dbReference type="Pfam" id="PF23176">
    <property type="entry name" value="bHLH_LHW"/>
    <property type="match status" value="1"/>
</dbReference>
<evidence type="ECO:0000256" key="3">
    <source>
        <dbReference type="SAM" id="MobiDB-lite"/>
    </source>
</evidence>
<evidence type="ECO:0000313" key="5">
    <source>
        <dbReference type="EMBL" id="KAJ0976633.1"/>
    </source>
</evidence>
<evidence type="ECO:0000313" key="6">
    <source>
        <dbReference type="Proteomes" id="UP001085076"/>
    </source>
</evidence>
<protein>
    <recommendedName>
        <fullName evidence="4">BHLH domain-containing protein</fullName>
    </recommendedName>
</protein>
<dbReference type="Proteomes" id="UP001085076">
    <property type="component" value="Miscellaneous, Linkage group lg03"/>
</dbReference>
<dbReference type="PANTHER" id="PTHR46196:SF4">
    <property type="entry name" value="TRANSCRIPTION FACTOR LHW"/>
    <property type="match status" value="1"/>
</dbReference>
<accession>A0A9D5CN80</accession>
<dbReference type="AlphaFoldDB" id="A0A9D5CN80"/>
<name>A0A9D5CN80_9LILI</name>
<dbReference type="CDD" id="cd18915">
    <property type="entry name" value="bHLH_AtLHW_like"/>
    <property type="match status" value="1"/>
</dbReference>
<evidence type="ECO:0000256" key="2">
    <source>
        <dbReference type="ARBA" id="ARBA00023163"/>
    </source>
</evidence>
<dbReference type="PROSITE" id="PS50888">
    <property type="entry name" value="BHLH"/>
    <property type="match status" value="1"/>
</dbReference>
<comment type="caution">
    <text evidence="5">The sequence shown here is derived from an EMBL/GenBank/DDBJ whole genome shotgun (WGS) entry which is preliminary data.</text>
</comment>
<feature type="domain" description="BHLH" evidence="4">
    <location>
        <begin position="735"/>
        <end position="784"/>
    </location>
</feature>
<dbReference type="OrthoDB" id="1883654at2759"/>